<sequence length="542" mass="57881">MTDATNVDGKSVSGEPKTDISPASVSESVPGGNRNAEKQENTSAAQSTRQPDVEAIATAYNPQGQQPRCVVDFNHGSGYRARRLLPVPAFASAKRARDALAKAGIPLAIASDDAMLAAIVNGPPQATGMYNVQHGWSHGCDVGAIYRYGDTAYSSSGPITVYADGLVPEPQQNSDISKLTEALMADCSLGTVIVMAIHLASPLVHLLGCKPIVIVVSGVSILEAERLAALADSAFDTTPTAIHARRKDAGDALVQFVSVKSRKQAFAHAQTPLEAGATGKGRDNKIGRTHAPVTLILATETDSPRNLASPTPPPGCIEIHLGASSPDVPSETAHAPSHKAVQCKVGATKAYIEAVLRVQDAVARNADTKLPKFVERYWGMVKGQPNDGAVSAAIHVFAVLRYALRCGSRLNILPWSGETVDRVMDASVKQWAERRRERVTAFDCHVINAVKKLANPGNPSQRATFNDREVCFNTVSGRDLMLIEPGTFDTYVVATLDKARVLDTLRKRRLLVTNGDGAQFQKRVGSGRPRFYAIDALALQKT</sequence>
<evidence type="ECO:0000313" key="2">
    <source>
        <dbReference type="EMBL" id="SDG51130.1"/>
    </source>
</evidence>
<name>A0A1G7UWL8_9BURK</name>
<dbReference type="RefSeq" id="WP_090683955.1">
    <property type="nucleotide sequence ID" value="NZ_FNCJ01000003.1"/>
</dbReference>
<reference evidence="2 3" key="1">
    <citation type="submission" date="2016-10" db="EMBL/GenBank/DDBJ databases">
        <authorList>
            <person name="de Groot N.N."/>
        </authorList>
    </citation>
    <scope>NUCLEOTIDE SEQUENCE [LARGE SCALE GENOMIC DNA]</scope>
    <source>
        <strain evidence="2 3">LMG 2247</strain>
    </source>
</reference>
<dbReference type="EMBL" id="FNCJ01000003">
    <property type="protein sequence ID" value="SDG51130.1"/>
    <property type="molecule type" value="Genomic_DNA"/>
</dbReference>
<accession>A0A1G7UWL8</accession>
<protein>
    <submittedName>
        <fullName evidence="2">Uncharacterized protein</fullName>
    </submittedName>
</protein>
<dbReference type="OrthoDB" id="9066843at2"/>
<dbReference type="Proteomes" id="UP000199706">
    <property type="component" value="Unassembled WGS sequence"/>
</dbReference>
<gene>
    <name evidence="2" type="ORF">SAMN05216466_103607</name>
</gene>
<dbReference type="AlphaFoldDB" id="A0A1G7UWL8"/>
<proteinExistence type="predicted"/>
<feature type="region of interest" description="Disordered" evidence="1">
    <location>
        <begin position="1"/>
        <end position="50"/>
    </location>
</feature>
<feature type="compositionally biased region" description="Polar residues" evidence="1">
    <location>
        <begin position="41"/>
        <end position="50"/>
    </location>
</feature>
<organism evidence="2 3">
    <name type="scientific">Paraburkholderia phenazinium</name>
    <dbReference type="NCBI Taxonomy" id="60549"/>
    <lineage>
        <taxon>Bacteria</taxon>
        <taxon>Pseudomonadati</taxon>
        <taxon>Pseudomonadota</taxon>
        <taxon>Betaproteobacteria</taxon>
        <taxon>Burkholderiales</taxon>
        <taxon>Burkholderiaceae</taxon>
        <taxon>Paraburkholderia</taxon>
    </lineage>
</organism>
<evidence type="ECO:0000313" key="3">
    <source>
        <dbReference type="Proteomes" id="UP000199706"/>
    </source>
</evidence>
<evidence type="ECO:0000256" key="1">
    <source>
        <dbReference type="SAM" id="MobiDB-lite"/>
    </source>
</evidence>